<protein>
    <submittedName>
        <fullName evidence="2">Uncharacterized protein</fullName>
    </submittedName>
</protein>
<dbReference type="EMBL" id="FZQP02001881">
    <property type="protein sequence ID" value="VVC94105.1"/>
    <property type="molecule type" value="Genomic_DNA"/>
</dbReference>
<proteinExistence type="predicted"/>
<gene>
    <name evidence="2" type="ORF">LSINAPIS_LOCUS6128</name>
</gene>
<evidence type="ECO:0000256" key="1">
    <source>
        <dbReference type="SAM" id="MobiDB-lite"/>
    </source>
</evidence>
<dbReference type="Proteomes" id="UP000324832">
    <property type="component" value="Unassembled WGS sequence"/>
</dbReference>
<feature type="region of interest" description="Disordered" evidence="1">
    <location>
        <begin position="105"/>
        <end position="125"/>
    </location>
</feature>
<accession>A0A5E4Q9L9</accession>
<evidence type="ECO:0000313" key="2">
    <source>
        <dbReference type="EMBL" id="VVC94105.1"/>
    </source>
</evidence>
<organism evidence="2 3">
    <name type="scientific">Leptidea sinapis</name>
    <dbReference type="NCBI Taxonomy" id="189913"/>
    <lineage>
        <taxon>Eukaryota</taxon>
        <taxon>Metazoa</taxon>
        <taxon>Ecdysozoa</taxon>
        <taxon>Arthropoda</taxon>
        <taxon>Hexapoda</taxon>
        <taxon>Insecta</taxon>
        <taxon>Pterygota</taxon>
        <taxon>Neoptera</taxon>
        <taxon>Endopterygota</taxon>
        <taxon>Lepidoptera</taxon>
        <taxon>Glossata</taxon>
        <taxon>Ditrysia</taxon>
        <taxon>Papilionoidea</taxon>
        <taxon>Pieridae</taxon>
        <taxon>Dismorphiinae</taxon>
        <taxon>Leptidea</taxon>
    </lineage>
</organism>
<keyword evidence="3" id="KW-1185">Reference proteome</keyword>
<evidence type="ECO:0000313" key="3">
    <source>
        <dbReference type="Proteomes" id="UP000324832"/>
    </source>
</evidence>
<dbReference type="AlphaFoldDB" id="A0A5E4Q9L9"/>
<sequence length="125" mass="13800">MAMPHSPCQISNIQTCCLSCAGHYPTLELFLVNAKNDRQLKPCSLFQNYHSMSPSLVELPLNSTSSTMLLLTSQNSAPADKCVRDRGKATLSVSVTWAPHFEARIPGRPVPQPSSNTRKPRKCFL</sequence>
<name>A0A5E4Q9L9_9NEOP</name>
<reference evidence="2 3" key="1">
    <citation type="submission" date="2017-07" db="EMBL/GenBank/DDBJ databases">
        <authorList>
            <person name="Talla V."/>
            <person name="Backstrom N."/>
        </authorList>
    </citation>
    <scope>NUCLEOTIDE SEQUENCE [LARGE SCALE GENOMIC DNA]</scope>
</reference>